<evidence type="ECO:0000256" key="1">
    <source>
        <dbReference type="ARBA" id="ARBA00008276"/>
    </source>
</evidence>
<evidence type="ECO:0000256" key="5">
    <source>
        <dbReference type="ARBA" id="ARBA00022840"/>
    </source>
</evidence>
<comment type="similarity">
    <text evidence="1">Belongs to the folylpolyglutamate synthase family.</text>
</comment>
<gene>
    <name evidence="8" type="ORF">E6Q11_05680</name>
</gene>
<dbReference type="PANTHER" id="PTHR11136">
    <property type="entry name" value="FOLYLPOLYGLUTAMATE SYNTHASE-RELATED"/>
    <property type="match status" value="1"/>
</dbReference>
<sequence length="375" mass="42123">MWLNGLNLMDLLVKKLFSYPGRDFKSGRDTFAPFCKLDAKLNHPHSAYRTIHIGGTNGKGSVATKVAASLMREGHRVGLYTSPHIFDFRERIQINGQLISHEAVHRHLSHIFEEDTESLSFFSLLTAMAFLYFREERVDWAVIEVGLGGLYDATNVICPSACAITSIGWDHMEVLGNTLEEIARNKGAIAKSGVPFVAGPSAAPFFPQAIHVQRHNPYDLENQEIARAVLSTIGVHNPKGLKEKPPCRFEWRGDVLFDTAHNPEGFLRLLEALEYHFPGQKFYFAVAFSKGKDFQSCLDLIRPHAQGIFALRGDHEKLVKPEELNLPIEETLPEVRPLVVCGSFYIMNLKPKKGRETLGDWESDDGILSIQKRGE</sequence>
<dbReference type="InterPro" id="IPR001645">
    <property type="entry name" value="Folylpolyglutamate_synth"/>
</dbReference>
<dbReference type="InterPro" id="IPR018109">
    <property type="entry name" value="Folylpolyglutamate_synth_CS"/>
</dbReference>
<evidence type="ECO:0000256" key="6">
    <source>
        <dbReference type="ARBA" id="ARBA00022842"/>
    </source>
</evidence>
<dbReference type="Gene3D" id="3.40.1190.10">
    <property type="entry name" value="Mur-like, catalytic domain"/>
    <property type="match status" value="1"/>
</dbReference>
<dbReference type="GO" id="GO:0005737">
    <property type="term" value="C:cytoplasm"/>
    <property type="evidence" value="ECO:0007669"/>
    <property type="project" value="TreeGrafter"/>
</dbReference>
<dbReference type="Proteomes" id="UP000321026">
    <property type="component" value="Unassembled WGS sequence"/>
</dbReference>
<keyword evidence="5" id="KW-0067">ATP-binding</keyword>
<keyword evidence="3" id="KW-0479">Metal-binding</keyword>
<evidence type="ECO:0000256" key="4">
    <source>
        <dbReference type="ARBA" id="ARBA00022741"/>
    </source>
</evidence>
<dbReference type="Gene3D" id="3.90.190.20">
    <property type="entry name" value="Mur ligase, C-terminal domain"/>
    <property type="match status" value="1"/>
</dbReference>
<keyword evidence="2" id="KW-0436">Ligase</keyword>
<feature type="domain" description="Mur ligase central" evidence="7">
    <location>
        <begin position="53"/>
        <end position="191"/>
    </location>
</feature>
<keyword evidence="6" id="KW-0460">Magnesium</keyword>
<accession>A0A5C7J3Z1</accession>
<dbReference type="SUPFAM" id="SSF53244">
    <property type="entry name" value="MurD-like peptide ligases, peptide-binding domain"/>
    <property type="match status" value="1"/>
</dbReference>
<dbReference type="InterPro" id="IPR013221">
    <property type="entry name" value="Mur_ligase_cen"/>
</dbReference>
<evidence type="ECO:0000256" key="2">
    <source>
        <dbReference type="ARBA" id="ARBA00022598"/>
    </source>
</evidence>
<evidence type="ECO:0000259" key="7">
    <source>
        <dbReference type="Pfam" id="PF08245"/>
    </source>
</evidence>
<comment type="caution">
    <text evidence="8">The sequence shown here is derived from an EMBL/GenBank/DDBJ whole genome shotgun (WGS) entry which is preliminary data.</text>
</comment>
<dbReference type="InterPro" id="IPR036615">
    <property type="entry name" value="Mur_ligase_C_dom_sf"/>
</dbReference>
<dbReference type="GO" id="GO:0005524">
    <property type="term" value="F:ATP binding"/>
    <property type="evidence" value="ECO:0007669"/>
    <property type="project" value="UniProtKB-KW"/>
</dbReference>
<dbReference type="NCBIfam" id="TIGR01499">
    <property type="entry name" value="folC"/>
    <property type="match status" value="1"/>
</dbReference>
<dbReference type="InterPro" id="IPR036565">
    <property type="entry name" value="Mur-like_cat_sf"/>
</dbReference>
<evidence type="ECO:0000256" key="3">
    <source>
        <dbReference type="ARBA" id="ARBA00022723"/>
    </source>
</evidence>
<protein>
    <recommendedName>
        <fullName evidence="7">Mur ligase central domain-containing protein</fullName>
    </recommendedName>
</protein>
<evidence type="ECO:0000313" key="8">
    <source>
        <dbReference type="EMBL" id="TXG75984.1"/>
    </source>
</evidence>
<dbReference type="GO" id="GO:0004326">
    <property type="term" value="F:tetrahydrofolylpolyglutamate synthase activity"/>
    <property type="evidence" value="ECO:0007669"/>
    <property type="project" value="InterPro"/>
</dbReference>
<dbReference type="GO" id="GO:0046872">
    <property type="term" value="F:metal ion binding"/>
    <property type="evidence" value="ECO:0007669"/>
    <property type="project" value="UniProtKB-KW"/>
</dbReference>
<reference evidence="8 9" key="1">
    <citation type="submission" date="2018-09" db="EMBL/GenBank/DDBJ databases">
        <title>Metagenome Assembled Genomes from an Advanced Water Purification Facility.</title>
        <authorList>
            <person name="Stamps B.W."/>
            <person name="Spear J.R."/>
        </authorList>
    </citation>
    <scope>NUCLEOTIDE SEQUENCE [LARGE SCALE GENOMIC DNA]</scope>
    <source>
        <strain evidence="8">Bin_63_2</strain>
    </source>
</reference>
<dbReference type="PROSITE" id="PS01012">
    <property type="entry name" value="FOLYLPOLYGLU_SYNT_2"/>
    <property type="match status" value="1"/>
</dbReference>
<evidence type="ECO:0000313" key="9">
    <source>
        <dbReference type="Proteomes" id="UP000321026"/>
    </source>
</evidence>
<name>A0A5C7J3Z1_9BACT</name>
<keyword evidence="4" id="KW-0547">Nucleotide-binding</keyword>
<dbReference type="SUPFAM" id="SSF53623">
    <property type="entry name" value="MurD-like peptide ligases, catalytic domain"/>
    <property type="match status" value="1"/>
</dbReference>
<dbReference type="GO" id="GO:0008841">
    <property type="term" value="F:dihydrofolate synthase activity"/>
    <property type="evidence" value="ECO:0007669"/>
    <property type="project" value="TreeGrafter"/>
</dbReference>
<organism evidence="8 9">
    <name type="scientific">Candidatus Dojkabacteria bacterium</name>
    <dbReference type="NCBI Taxonomy" id="2099670"/>
    <lineage>
        <taxon>Bacteria</taxon>
        <taxon>Candidatus Dojkabacteria</taxon>
    </lineage>
</organism>
<proteinExistence type="inferred from homology"/>
<dbReference type="PANTHER" id="PTHR11136:SF0">
    <property type="entry name" value="DIHYDROFOLATE SYNTHETASE-RELATED"/>
    <property type="match status" value="1"/>
</dbReference>
<dbReference type="AlphaFoldDB" id="A0A5C7J3Z1"/>
<dbReference type="EMBL" id="SSDS01000089">
    <property type="protein sequence ID" value="TXG75984.1"/>
    <property type="molecule type" value="Genomic_DNA"/>
</dbReference>
<dbReference type="Pfam" id="PF08245">
    <property type="entry name" value="Mur_ligase_M"/>
    <property type="match status" value="1"/>
</dbReference>